<gene>
    <name evidence="2" type="ORF">AMECASPLE_025355</name>
</gene>
<organism evidence="2 3">
    <name type="scientific">Ameca splendens</name>
    <dbReference type="NCBI Taxonomy" id="208324"/>
    <lineage>
        <taxon>Eukaryota</taxon>
        <taxon>Metazoa</taxon>
        <taxon>Chordata</taxon>
        <taxon>Craniata</taxon>
        <taxon>Vertebrata</taxon>
        <taxon>Euteleostomi</taxon>
        <taxon>Actinopterygii</taxon>
        <taxon>Neopterygii</taxon>
        <taxon>Teleostei</taxon>
        <taxon>Neoteleostei</taxon>
        <taxon>Acanthomorphata</taxon>
        <taxon>Ovalentaria</taxon>
        <taxon>Atherinomorphae</taxon>
        <taxon>Cyprinodontiformes</taxon>
        <taxon>Goodeidae</taxon>
        <taxon>Ameca</taxon>
    </lineage>
</organism>
<reference evidence="2 3" key="1">
    <citation type="submission" date="2021-06" db="EMBL/GenBank/DDBJ databases">
        <authorList>
            <person name="Palmer J.M."/>
        </authorList>
    </citation>
    <scope>NUCLEOTIDE SEQUENCE [LARGE SCALE GENOMIC DNA]</scope>
    <source>
        <strain evidence="2 3">AS_MEX2019</strain>
        <tissue evidence="2">Muscle</tissue>
    </source>
</reference>
<evidence type="ECO:0000256" key="1">
    <source>
        <dbReference type="SAM" id="Phobius"/>
    </source>
</evidence>
<protein>
    <submittedName>
        <fullName evidence="2">Uncharacterized protein</fullName>
    </submittedName>
</protein>
<name>A0ABV0XHN2_9TELE</name>
<keyword evidence="3" id="KW-1185">Reference proteome</keyword>
<comment type="caution">
    <text evidence="2">The sequence shown here is derived from an EMBL/GenBank/DDBJ whole genome shotgun (WGS) entry which is preliminary data.</text>
</comment>
<sequence>MLSSTPVIFKILPTSFISSLNYLQHHHSQQLQEFTSNFATSALFFPTQQDQTARPLPLAYTLANAGLAGRSCTPMHLNIQPRLRFKILQLLRNSTRKFQVCYPLLKSGTVNHFRLPLHNFILPFITLHGYSYSTLMPLRYNTFIISMPPGFYLSSLIASAAMLSFLYAFESLRVEMEFKRKFNLEDSPPLSPLQPIKVKSSSFSSQSSFKLRFKGPSFMEPPNLQPSLDPPPPHLLHPASKLLQAPLSPQASTPPPVGSQGEDISNSNSKMFIQAHIILSIQVFLCGPSAKEINFR</sequence>
<keyword evidence="1" id="KW-0472">Membrane</keyword>
<feature type="transmembrane region" description="Helical" evidence="1">
    <location>
        <begin position="151"/>
        <end position="169"/>
    </location>
</feature>
<evidence type="ECO:0000313" key="2">
    <source>
        <dbReference type="EMBL" id="MEQ2280942.1"/>
    </source>
</evidence>
<proteinExistence type="predicted"/>
<dbReference type="Proteomes" id="UP001469553">
    <property type="component" value="Unassembled WGS sequence"/>
</dbReference>
<keyword evidence="1" id="KW-0812">Transmembrane</keyword>
<keyword evidence="1" id="KW-1133">Transmembrane helix</keyword>
<accession>A0ABV0XHN2</accession>
<evidence type="ECO:0000313" key="3">
    <source>
        <dbReference type="Proteomes" id="UP001469553"/>
    </source>
</evidence>
<dbReference type="EMBL" id="JAHRIP010002492">
    <property type="protein sequence ID" value="MEQ2280942.1"/>
    <property type="molecule type" value="Genomic_DNA"/>
</dbReference>